<keyword evidence="4" id="KW-0862">Zinc</keyword>
<dbReference type="GO" id="GO:0005634">
    <property type="term" value="C:nucleus"/>
    <property type="evidence" value="ECO:0007669"/>
    <property type="project" value="UniProtKB-SubCell"/>
</dbReference>
<protein>
    <submittedName>
        <fullName evidence="12">DNA-binding WRKY</fullName>
    </submittedName>
</protein>
<evidence type="ECO:0000256" key="3">
    <source>
        <dbReference type="ARBA" id="ARBA00022737"/>
    </source>
</evidence>
<dbReference type="SMART" id="SM00774">
    <property type="entry name" value="WRKY"/>
    <property type="match status" value="4"/>
</dbReference>
<dbReference type="InterPro" id="IPR036576">
    <property type="entry name" value="WRKY_dom_sf"/>
</dbReference>
<evidence type="ECO:0000313" key="13">
    <source>
        <dbReference type="Proteomes" id="UP000195402"/>
    </source>
</evidence>
<keyword evidence="6 12" id="KW-0238">DNA-binding</keyword>
<feature type="region of interest" description="Disordered" evidence="10">
    <location>
        <begin position="532"/>
        <end position="565"/>
    </location>
</feature>
<evidence type="ECO:0000259" key="11">
    <source>
        <dbReference type="PROSITE" id="PS50811"/>
    </source>
</evidence>
<organism evidence="12 13">
    <name type="scientific">Macleaya cordata</name>
    <name type="common">Five-seeded plume-poppy</name>
    <name type="synonym">Bocconia cordata</name>
    <dbReference type="NCBI Taxonomy" id="56857"/>
    <lineage>
        <taxon>Eukaryota</taxon>
        <taxon>Viridiplantae</taxon>
        <taxon>Streptophyta</taxon>
        <taxon>Embryophyta</taxon>
        <taxon>Tracheophyta</taxon>
        <taxon>Spermatophyta</taxon>
        <taxon>Magnoliopsida</taxon>
        <taxon>Ranunculales</taxon>
        <taxon>Papaveraceae</taxon>
        <taxon>Papaveroideae</taxon>
        <taxon>Macleaya</taxon>
    </lineage>
</organism>
<proteinExistence type="inferred from homology"/>
<dbReference type="Pfam" id="PF03106">
    <property type="entry name" value="WRKY"/>
    <property type="match status" value="4"/>
</dbReference>
<evidence type="ECO:0000256" key="1">
    <source>
        <dbReference type="ARBA" id="ARBA00004123"/>
    </source>
</evidence>
<feature type="domain" description="WRKY" evidence="11">
    <location>
        <begin position="740"/>
        <end position="805"/>
    </location>
</feature>
<dbReference type="FunFam" id="2.20.25.80:FF:000006">
    <property type="entry name" value="WRKY transcription factor"/>
    <property type="match status" value="3"/>
</dbReference>
<dbReference type="InterPro" id="IPR044810">
    <property type="entry name" value="WRKY_plant"/>
</dbReference>
<feature type="region of interest" description="Disordered" evidence="10">
    <location>
        <begin position="249"/>
        <end position="303"/>
    </location>
</feature>
<dbReference type="EMBL" id="MVGT01000915">
    <property type="protein sequence ID" value="OVA15112.1"/>
    <property type="molecule type" value="Genomic_DNA"/>
</dbReference>
<feature type="compositionally biased region" description="Polar residues" evidence="10">
    <location>
        <begin position="499"/>
        <end position="519"/>
    </location>
</feature>
<dbReference type="Gene3D" id="2.20.25.80">
    <property type="entry name" value="WRKY domain"/>
    <property type="match status" value="4"/>
</dbReference>
<dbReference type="InParanoid" id="A0A200QXE7"/>
<evidence type="ECO:0000256" key="5">
    <source>
        <dbReference type="ARBA" id="ARBA00023015"/>
    </source>
</evidence>
<dbReference type="OrthoDB" id="1854295at2759"/>
<feature type="region of interest" description="Disordered" evidence="10">
    <location>
        <begin position="686"/>
        <end position="719"/>
    </location>
</feature>
<evidence type="ECO:0000256" key="6">
    <source>
        <dbReference type="ARBA" id="ARBA00023125"/>
    </source>
</evidence>
<accession>A0A200QXE7</accession>
<evidence type="ECO:0000256" key="8">
    <source>
        <dbReference type="ARBA" id="ARBA00023242"/>
    </source>
</evidence>
<feature type="region of interest" description="Disordered" evidence="10">
    <location>
        <begin position="87"/>
        <end position="118"/>
    </location>
</feature>
<dbReference type="AlphaFoldDB" id="A0A200QXE7"/>
<feature type="compositionally biased region" description="Basic and acidic residues" evidence="10">
    <location>
        <begin position="900"/>
        <end position="915"/>
    </location>
</feature>
<dbReference type="OMA" id="DSYKWRK"/>
<dbReference type="SUPFAM" id="SSF118290">
    <property type="entry name" value="WRKY DNA-binding domain"/>
    <property type="match status" value="4"/>
</dbReference>
<keyword evidence="5" id="KW-0805">Transcription regulation</keyword>
<feature type="compositionally biased region" description="Polar residues" evidence="10">
    <location>
        <begin position="273"/>
        <end position="303"/>
    </location>
</feature>
<feature type="region of interest" description="Disordered" evidence="10">
    <location>
        <begin position="888"/>
        <end position="915"/>
    </location>
</feature>
<dbReference type="PANTHER" id="PTHR31221">
    <property type="entry name" value="WRKY TRANSCRIPTION FACTOR PROTEIN 1-RELATED"/>
    <property type="match status" value="1"/>
</dbReference>
<sequence length="915" mass="100118">MLAPFRPVNCDHVWSTGFFDILLSLKAAARSNHQKHELSVQVQDKCASQSSPLVKIKGSSPLVQDSVTAPDPPAHVVSSIASVPMVVDSDESRKRQSPDGGFQATESNHKESSPSIATGRSLEDVYNWRKYGEKHVKGNESSRSYYKCSHPNCEAKKQVVRSYDGQTREITYKGKHDHPTPQPSSEIVVVKPSNGHSQTHHTKPNGTPDPSPITAGDNEGAGAESNRIANEVEDGDDPESARRGLEFNTETTSDASARLNHQQSKPSVEVPSQCESPALGQSPSAKIETATASSNEQTPSVTVPNSPLHVVTSRTIVPVEVDSHELQQRQVLDSIVQAMPSDLKGPLMAAERLSEDGYNWRKYGQKRISGSEFPRSYYRCTHPNCQVKKQLERSHDGKITEIVYKGNHDHPKPQPSSRMVVGTILSIQEESDRVSLNIKKENSSNGHGIASCDTNPKSTHELSNVAASGDGVEGQGPQSHEIGKEVDDDDPDSKGRCLKSNTETSNALEGSNHQQSEPSLQIQVYMVTSRDGLPVDDSDERQQREGSDSGLQAAQSYQKGTSSLIPAERLPDDVYNWRKYGQKHIKGNEFPRSYYRCTYPNCQVKKQLGLSHDGRIIEIIYKGKHDHPKPLPRGAVLSIQEERSDRSSPLNSIKDKPSNEDGQSQTSHYIKIIGANELSIVAASDDDLESGSAQSNRLGDEVDGDDDPQSKRRKKDVDDLDVTAMGRATREPRFVVEKPSEVDVVDDGYRWHKYGRKMVKGNPNPRNYYRCSNSGCLVKKHVERASHNPKLLITTYEGKHNHEMPGPRTSSNDSTGLIDHSTAVDGALKAGSVDTDTNGHAGGVGAGSSPDNIVNEKPQTLDSEQVQDQTQIADTDIRNVVEVTPLAVLHSDDGGAVGDGPREDQDEGSRFDTPP</sequence>
<feature type="compositionally biased region" description="Polar residues" evidence="10">
    <location>
        <begin position="549"/>
        <end position="564"/>
    </location>
</feature>
<dbReference type="GO" id="GO:0003700">
    <property type="term" value="F:DNA-binding transcription factor activity"/>
    <property type="evidence" value="ECO:0007669"/>
    <property type="project" value="InterPro"/>
</dbReference>
<dbReference type="PANTHER" id="PTHR31221:SF193">
    <property type="entry name" value="WRKY TRANSCRIPTION FACTOR PROTEIN 1-RELATED"/>
    <property type="match status" value="1"/>
</dbReference>
<reference evidence="12 13" key="1">
    <citation type="journal article" date="2017" name="Mol. Plant">
        <title>The Genome of Medicinal Plant Macleaya cordata Provides New Insights into Benzylisoquinoline Alkaloids Metabolism.</title>
        <authorList>
            <person name="Liu X."/>
            <person name="Liu Y."/>
            <person name="Huang P."/>
            <person name="Ma Y."/>
            <person name="Qing Z."/>
            <person name="Tang Q."/>
            <person name="Cao H."/>
            <person name="Cheng P."/>
            <person name="Zheng Y."/>
            <person name="Yuan Z."/>
            <person name="Zhou Y."/>
            <person name="Liu J."/>
            <person name="Tang Z."/>
            <person name="Zhuo Y."/>
            <person name="Zhang Y."/>
            <person name="Yu L."/>
            <person name="Huang J."/>
            <person name="Yang P."/>
            <person name="Peng Q."/>
            <person name="Zhang J."/>
            <person name="Jiang W."/>
            <person name="Zhang Z."/>
            <person name="Lin K."/>
            <person name="Ro D.K."/>
            <person name="Chen X."/>
            <person name="Xiong X."/>
            <person name="Shang Y."/>
            <person name="Huang S."/>
            <person name="Zeng J."/>
        </authorList>
    </citation>
    <scope>NUCLEOTIDE SEQUENCE [LARGE SCALE GENOMIC DNA]</scope>
    <source>
        <strain evidence="13">cv. BLH2017</strain>
        <tissue evidence="12">Root</tissue>
    </source>
</reference>
<comment type="similarity">
    <text evidence="9">Belongs to the WRKY group I family.</text>
</comment>
<keyword evidence="7" id="KW-0804">Transcription</keyword>
<keyword evidence="8" id="KW-0539">Nucleus</keyword>
<feature type="compositionally biased region" description="Polar residues" evidence="10">
    <location>
        <begin position="249"/>
        <end position="266"/>
    </location>
</feature>
<evidence type="ECO:0000256" key="7">
    <source>
        <dbReference type="ARBA" id="ARBA00023163"/>
    </source>
</evidence>
<dbReference type="STRING" id="56857.A0A200QXE7"/>
<evidence type="ECO:0000256" key="2">
    <source>
        <dbReference type="ARBA" id="ARBA00022723"/>
    </source>
</evidence>
<feature type="domain" description="WRKY" evidence="11">
    <location>
        <begin position="117"/>
        <end position="181"/>
    </location>
</feature>
<name>A0A200QXE7_MACCD</name>
<comment type="caution">
    <text evidence="12">The sequence shown here is derived from an EMBL/GenBank/DDBJ whole genome shotgun (WGS) entry which is preliminary data.</text>
</comment>
<keyword evidence="3" id="KW-0677">Repeat</keyword>
<feature type="compositionally biased region" description="Polar residues" evidence="10">
    <location>
        <begin position="452"/>
        <end position="466"/>
    </location>
</feature>
<dbReference type="GO" id="GO:0043565">
    <property type="term" value="F:sequence-specific DNA binding"/>
    <property type="evidence" value="ECO:0007669"/>
    <property type="project" value="InterPro"/>
</dbReference>
<feature type="domain" description="WRKY" evidence="11">
    <location>
        <begin position="349"/>
        <end position="413"/>
    </location>
</feature>
<dbReference type="PROSITE" id="PS50811">
    <property type="entry name" value="WRKY"/>
    <property type="match status" value="4"/>
</dbReference>
<feature type="region of interest" description="Disordered" evidence="10">
    <location>
        <begin position="639"/>
        <end position="665"/>
    </location>
</feature>
<gene>
    <name evidence="12" type="ORF">BVC80_613g14</name>
</gene>
<evidence type="ECO:0000256" key="10">
    <source>
        <dbReference type="SAM" id="MobiDB-lite"/>
    </source>
</evidence>
<comment type="subcellular location">
    <subcellularLocation>
        <location evidence="1">Nucleus</location>
    </subcellularLocation>
</comment>
<evidence type="ECO:0000256" key="9">
    <source>
        <dbReference type="ARBA" id="ARBA00061157"/>
    </source>
</evidence>
<keyword evidence="13" id="KW-1185">Reference proteome</keyword>
<dbReference type="InterPro" id="IPR003657">
    <property type="entry name" value="WRKY_dom"/>
</dbReference>
<dbReference type="Proteomes" id="UP000195402">
    <property type="component" value="Unassembled WGS sequence"/>
</dbReference>
<keyword evidence="2" id="KW-0479">Metal-binding</keyword>
<feature type="region of interest" description="Disordered" evidence="10">
    <location>
        <begin position="837"/>
        <end position="869"/>
    </location>
</feature>
<evidence type="ECO:0000313" key="12">
    <source>
        <dbReference type="EMBL" id="OVA15112.1"/>
    </source>
</evidence>
<feature type="region of interest" description="Disordered" evidence="10">
    <location>
        <begin position="439"/>
        <end position="519"/>
    </location>
</feature>
<feature type="region of interest" description="Disordered" evidence="10">
    <location>
        <begin position="171"/>
        <end position="223"/>
    </location>
</feature>
<evidence type="ECO:0000256" key="4">
    <source>
        <dbReference type="ARBA" id="ARBA00022833"/>
    </source>
</evidence>
<dbReference type="FunFam" id="2.20.25.80:FF:000003">
    <property type="entry name" value="WRKY transcription factor 57"/>
    <property type="match status" value="1"/>
</dbReference>
<feature type="domain" description="WRKY" evidence="11">
    <location>
        <begin position="566"/>
        <end position="630"/>
    </location>
</feature>
<dbReference type="GO" id="GO:0046872">
    <property type="term" value="F:metal ion binding"/>
    <property type="evidence" value="ECO:0007669"/>
    <property type="project" value="UniProtKB-KW"/>
</dbReference>
<feature type="compositionally biased region" description="Polar residues" evidence="10">
    <location>
        <begin position="849"/>
        <end position="869"/>
    </location>
</feature>